<evidence type="ECO:0000256" key="6">
    <source>
        <dbReference type="ARBA" id="ARBA00022859"/>
    </source>
</evidence>
<dbReference type="PROSITE" id="PS00290">
    <property type="entry name" value="IG_MHC"/>
    <property type="match status" value="1"/>
</dbReference>
<dbReference type="InterPro" id="IPR036179">
    <property type="entry name" value="Ig-like_dom_sf"/>
</dbReference>
<evidence type="ECO:0000256" key="4">
    <source>
        <dbReference type="ARBA" id="ARBA00022451"/>
    </source>
</evidence>
<dbReference type="InterPro" id="IPR050160">
    <property type="entry name" value="MHC/Immunoglobulin"/>
</dbReference>
<evidence type="ECO:0000256" key="8">
    <source>
        <dbReference type="SAM" id="SignalP"/>
    </source>
</evidence>
<dbReference type="InterPro" id="IPR007110">
    <property type="entry name" value="Ig-like_dom"/>
</dbReference>
<protein>
    <recommendedName>
        <fullName evidence="3">Beta-2-microglobulin</fullName>
    </recommendedName>
</protein>
<evidence type="ECO:0000313" key="11">
    <source>
        <dbReference type="Proteomes" id="UP000261660"/>
    </source>
</evidence>
<dbReference type="InterPro" id="IPR003597">
    <property type="entry name" value="Ig_C1-set"/>
</dbReference>
<dbReference type="PANTHER" id="PTHR19944:SF62">
    <property type="entry name" value="BETA-2-MICROGLOBULIN"/>
    <property type="match status" value="1"/>
</dbReference>
<sequence>MKLFLSLFVLVAVCSAQQKHTHPKVQVYSSARGEFGNKNTLICHVSGFYPPDLTITLLKGDKELAGCNQTDLAFNKNWHFHLTRSVDFSPTTGDEYTCRVQHGSNIHNYAWEPNM</sequence>
<reference evidence="10" key="1">
    <citation type="submission" date="2025-08" db="UniProtKB">
        <authorList>
            <consortium name="Ensembl"/>
        </authorList>
    </citation>
    <scope>IDENTIFICATION</scope>
</reference>
<dbReference type="OrthoDB" id="9949628at2759"/>
<dbReference type="Pfam" id="PF07654">
    <property type="entry name" value="C1-set"/>
    <property type="match status" value="1"/>
</dbReference>
<dbReference type="GeneTree" id="ENSGT00940000165013"/>
<dbReference type="SUPFAM" id="SSF48726">
    <property type="entry name" value="Immunoglobulin"/>
    <property type="match status" value="1"/>
</dbReference>
<evidence type="ECO:0000256" key="2">
    <source>
        <dbReference type="ARBA" id="ARBA00009564"/>
    </source>
</evidence>
<dbReference type="PROSITE" id="PS50835">
    <property type="entry name" value="IG_LIKE"/>
    <property type="match status" value="1"/>
</dbReference>
<keyword evidence="11" id="KW-1185">Reference proteome</keyword>
<dbReference type="Proteomes" id="UP000261660">
    <property type="component" value="Unplaced"/>
</dbReference>
<evidence type="ECO:0000256" key="1">
    <source>
        <dbReference type="ARBA" id="ARBA00004613"/>
    </source>
</evidence>
<dbReference type="Ensembl" id="ENSLBET00000039961.1">
    <property type="protein sequence ID" value="ENSLBEP00000038387.1"/>
    <property type="gene ID" value="ENSLBEG00000028609.1"/>
</dbReference>
<comment type="similarity">
    <text evidence="2">Belongs to the beta-2-microglobulin family.</text>
</comment>
<keyword evidence="4" id="KW-0490">MHC I</keyword>
<organism evidence="10 11">
    <name type="scientific">Labrus bergylta</name>
    <name type="common">ballan wrasse</name>
    <dbReference type="NCBI Taxonomy" id="56723"/>
    <lineage>
        <taxon>Eukaryota</taxon>
        <taxon>Metazoa</taxon>
        <taxon>Chordata</taxon>
        <taxon>Craniata</taxon>
        <taxon>Vertebrata</taxon>
        <taxon>Euteleostomi</taxon>
        <taxon>Actinopterygii</taxon>
        <taxon>Neopterygii</taxon>
        <taxon>Teleostei</taxon>
        <taxon>Neoteleostei</taxon>
        <taxon>Acanthomorphata</taxon>
        <taxon>Eupercaria</taxon>
        <taxon>Labriformes</taxon>
        <taxon>Labridae</taxon>
        <taxon>Labrus</taxon>
    </lineage>
</organism>
<dbReference type="RefSeq" id="XP_020494434.1">
    <property type="nucleotide sequence ID" value="XM_020638778.3"/>
</dbReference>
<evidence type="ECO:0000256" key="7">
    <source>
        <dbReference type="ARBA" id="ARBA00023319"/>
    </source>
</evidence>
<name>A0A3Q3GV75_9LABR</name>
<dbReference type="GO" id="GO:0042612">
    <property type="term" value="C:MHC class I protein complex"/>
    <property type="evidence" value="ECO:0007669"/>
    <property type="project" value="UniProtKB-KW"/>
</dbReference>
<dbReference type="InterPro" id="IPR013783">
    <property type="entry name" value="Ig-like_fold"/>
</dbReference>
<comment type="subcellular location">
    <subcellularLocation>
        <location evidence="1">Secreted</location>
    </subcellularLocation>
</comment>
<keyword evidence="5" id="KW-0964">Secreted</keyword>
<dbReference type="SMART" id="SM00407">
    <property type="entry name" value="IGc1"/>
    <property type="match status" value="1"/>
</dbReference>
<accession>A0A3Q3GV75</accession>
<proteinExistence type="inferred from homology"/>
<dbReference type="GO" id="GO:0002474">
    <property type="term" value="P:antigen processing and presentation of peptide antigen via MHC class I"/>
    <property type="evidence" value="ECO:0007669"/>
    <property type="project" value="UniProtKB-KW"/>
</dbReference>
<evidence type="ECO:0000256" key="3">
    <source>
        <dbReference type="ARBA" id="ARBA00018767"/>
    </source>
</evidence>
<dbReference type="GeneID" id="109987632"/>
<keyword evidence="7" id="KW-0393">Immunoglobulin domain</keyword>
<evidence type="ECO:0000256" key="5">
    <source>
        <dbReference type="ARBA" id="ARBA00022525"/>
    </source>
</evidence>
<dbReference type="Gene3D" id="2.60.40.10">
    <property type="entry name" value="Immunoglobulins"/>
    <property type="match status" value="1"/>
</dbReference>
<feature type="domain" description="Ig-like" evidence="9">
    <location>
        <begin position="23"/>
        <end position="104"/>
    </location>
</feature>
<evidence type="ECO:0000313" key="10">
    <source>
        <dbReference type="Ensembl" id="ENSLBEP00000038387.1"/>
    </source>
</evidence>
<dbReference type="GO" id="GO:0005576">
    <property type="term" value="C:extracellular region"/>
    <property type="evidence" value="ECO:0007669"/>
    <property type="project" value="UniProtKB-SubCell"/>
</dbReference>
<dbReference type="FunCoup" id="A0A3Q3GV75">
    <property type="interactions" value="603"/>
</dbReference>
<evidence type="ECO:0000259" key="9">
    <source>
        <dbReference type="PROSITE" id="PS50835"/>
    </source>
</evidence>
<keyword evidence="6" id="KW-0391">Immunity</keyword>
<feature type="chain" id="PRO_5018766660" description="Beta-2-microglobulin" evidence="8">
    <location>
        <begin position="17"/>
        <end position="115"/>
    </location>
</feature>
<dbReference type="InterPro" id="IPR003006">
    <property type="entry name" value="Ig/MHC_CS"/>
</dbReference>
<keyword evidence="8" id="KW-0732">Signal</keyword>
<feature type="signal peptide" evidence="8">
    <location>
        <begin position="1"/>
        <end position="16"/>
    </location>
</feature>
<reference evidence="10" key="2">
    <citation type="submission" date="2025-09" db="UniProtKB">
        <authorList>
            <consortium name="Ensembl"/>
        </authorList>
    </citation>
    <scope>IDENTIFICATION</scope>
</reference>
<dbReference type="PANTHER" id="PTHR19944">
    <property type="entry name" value="MHC CLASS II-RELATED"/>
    <property type="match status" value="1"/>
</dbReference>
<dbReference type="STRING" id="56723.ENSLBEP00000038387"/>
<dbReference type="AlphaFoldDB" id="A0A3Q3GV75"/>
<dbReference type="InParanoid" id="A0A3Q3GV75"/>